<sequence>MGMRIPKEVRFFTVACTLSWMALAEKGIKHLKWTHSDWTAAGAITIQRSSFLLKSQLLQQNLPKNIVRVNS</sequence>
<reference evidence="2 3" key="1">
    <citation type="journal article" date="2012" name="Genome Biol.">
        <title>Sequencing three crocodilian genomes to illuminate the evolution of archosaurs and amniotes.</title>
        <authorList>
            <person name="St John J.A."/>
            <person name="Braun E.L."/>
            <person name="Isberg S.R."/>
            <person name="Miles L.G."/>
            <person name="Chong A.Y."/>
            <person name="Gongora J."/>
            <person name="Dalzell P."/>
            <person name="Moran C."/>
            <person name="Bed'hom B."/>
            <person name="Abzhanov A."/>
            <person name="Burgess S.C."/>
            <person name="Cooksey A.M."/>
            <person name="Castoe T.A."/>
            <person name="Crawford N.G."/>
            <person name="Densmore L.D."/>
            <person name="Drew J.C."/>
            <person name="Edwards S.V."/>
            <person name="Faircloth B.C."/>
            <person name="Fujita M.K."/>
            <person name="Greenwold M.J."/>
            <person name="Hoffmann F.G."/>
            <person name="Howard J.M."/>
            <person name="Iguchi T."/>
            <person name="Janes D.E."/>
            <person name="Khan S.Y."/>
            <person name="Kohno S."/>
            <person name="de Koning A.J."/>
            <person name="Lance S.L."/>
            <person name="McCarthy F.M."/>
            <person name="McCormack J.E."/>
            <person name="Merchant M.E."/>
            <person name="Peterson D.G."/>
            <person name="Pollock D.D."/>
            <person name="Pourmand N."/>
            <person name="Raney B.J."/>
            <person name="Roessler K.A."/>
            <person name="Sanford J.R."/>
            <person name="Sawyer R.H."/>
            <person name="Schmidt C.J."/>
            <person name="Triplett E.W."/>
            <person name="Tuberville T.D."/>
            <person name="Venegas-Anaya M."/>
            <person name="Howard J.T."/>
            <person name="Jarvis E.D."/>
            <person name="Guillette L.J.Jr."/>
            <person name="Glenn T.C."/>
            <person name="Green R.E."/>
            <person name="Ray D.A."/>
        </authorList>
    </citation>
    <scope>NUCLEOTIDE SEQUENCE [LARGE SCALE GENOMIC DNA]</scope>
    <source>
        <strain evidence="2">KSC_2009_1</strain>
    </source>
</reference>
<comment type="caution">
    <text evidence="2">The sequence shown here is derived from an EMBL/GenBank/DDBJ whole genome shotgun (WGS) entry which is preliminary data.</text>
</comment>
<keyword evidence="1" id="KW-0732">Signal</keyword>
<protein>
    <recommendedName>
        <fullName evidence="4">Secreted protein</fullName>
    </recommendedName>
</protein>
<evidence type="ECO:0000313" key="2">
    <source>
        <dbReference type="EMBL" id="KYO42421.1"/>
    </source>
</evidence>
<evidence type="ECO:0000313" key="3">
    <source>
        <dbReference type="Proteomes" id="UP000050525"/>
    </source>
</evidence>
<dbReference type="Proteomes" id="UP000050525">
    <property type="component" value="Unassembled WGS sequence"/>
</dbReference>
<dbReference type="AlphaFoldDB" id="A0A151NZV7"/>
<feature type="signal peptide" evidence="1">
    <location>
        <begin position="1"/>
        <end position="24"/>
    </location>
</feature>
<dbReference type="EMBL" id="AKHW03001467">
    <property type="protein sequence ID" value="KYO42421.1"/>
    <property type="molecule type" value="Genomic_DNA"/>
</dbReference>
<accession>A0A151NZV7</accession>
<gene>
    <name evidence="2" type="ORF">Y1Q_0022265</name>
</gene>
<keyword evidence="3" id="KW-1185">Reference proteome</keyword>
<proteinExistence type="predicted"/>
<evidence type="ECO:0008006" key="4">
    <source>
        <dbReference type="Google" id="ProtNLM"/>
    </source>
</evidence>
<evidence type="ECO:0000256" key="1">
    <source>
        <dbReference type="SAM" id="SignalP"/>
    </source>
</evidence>
<feature type="chain" id="PRO_5007586523" description="Secreted protein" evidence="1">
    <location>
        <begin position="25"/>
        <end position="71"/>
    </location>
</feature>
<name>A0A151NZV7_ALLMI</name>
<organism evidence="2 3">
    <name type="scientific">Alligator mississippiensis</name>
    <name type="common">American alligator</name>
    <dbReference type="NCBI Taxonomy" id="8496"/>
    <lineage>
        <taxon>Eukaryota</taxon>
        <taxon>Metazoa</taxon>
        <taxon>Chordata</taxon>
        <taxon>Craniata</taxon>
        <taxon>Vertebrata</taxon>
        <taxon>Euteleostomi</taxon>
        <taxon>Archelosauria</taxon>
        <taxon>Archosauria</taxon>
        <taxon>Crocodylia</taxon>
        <taxon>Alligatoridae</taxon>
        <taxon>Alligatorinae</taxon>
        <taxon>Alligator</taxon>
    </lineage>
</organism>